<dbReference type="AlphaFoldDB" id="A0A7W6PZW0"/>
<comment type="caution">
    <text evidence="1">The sequence shown here is derived from an EMBL/GenBank/DDBJ whole genome shotgun (WGS) entry which is preliminary data.</text>
</comment>
<dbReference type="InterPro" id="IPR010985">
    <property type="entry name" value="Ribbon_hlx_hlx"/>
</dbReference>
<dbReference type="Proteomes" id="UP000590524">
    <property type="component" value="Unassembled WGS sequence"/>
</dbReference>
<proteinExistence type="predicted"/>
<gene>
    <name evidence="1" type="ORF">GGQ90_005656</name>
</gene>
<sequence length="198" mass="20999">MAEAKPIASLTSGLLARKGAATPAMRRPMLGFGRPTNGGMVSDDLGWNDMGFDVPMHDDEPAAPTAPVATGLTPMTVVIAPTPVPAVVMEREELADRVAQVIVPETVEAEPEPTERVIAARPPRAKPTPVRAALPKAMAIDNARKAAFTLRLDSGRHLKLRLAAAVTGRSAQQVVTEALDAFLEGLPEIDRLAQQLPH</sequence>
<keyword evidence="2" id="KW-1185">Reference proteome</keyword>
<evidence type="ECO:0000313" key="1">
    <source>
        <dbReference type="EMBL" id="MBB4151842.1"/>
    </source>
</evidence>
<evidence type="ECO:0000313" key="2">
    <source>
        <dbReference type="Proteomes" id="UP000590524"/>
    </source>
</evidence>
<reference evidence="1 2" key="1">
    <citation type="submission" date="2020-08" db="EMBL/GenBank/DDBJ databases">
        <title>Genomic Encyclopedia of Type Strains, Phase IV (KMG-IV): sequencing the most valuable type-strain genomes for metagenomic binning, comparative biology and taxonomic classification.</title>
        <authorList>
            <person name="Goeker M."/>
        </authorList>
    </citation>
    <scope>NUCLEOTIDE SEQUENCE [LARGE SCALE GENOMIC DNA]</scope>
    <source>
        <strain evidence="1 2">DSM 19371</strain>
    </source>
</reference>
<protein>
    <submittedName>
        <fullName evidence="1">Uncharacterized protein</fullName>
    </submittedName>
</protein>
<dbReference type="GO" id="GO:0006355">
    <property type="term" value="P:regulation of DNA-templated transcription"/>
    <property type="evidence" value="ECO:0007669"/>
    <property type="project" value="InterPro"/>
</dbReference>
<dbReference type="EMBL" id="JACIEU010000052">
    <property type="protein sequence ID" value="MBB4151842.1"/>
    <property type="molecule type" value="Genomic_DNA"/>
</dbReference>
<dbReference type="SUPFAM" id="SSF47598">
    <property type="entry name" value="Ribbon-helix-helix"/>
    <property type="match status" value="1"/>
</dbReference>
<dbReference type="RefSeq" id="WP_188084523.1">
    <property type="nucleotide sequence ID" value="NZ_JACIEU010000052.1"/>
</dbReference>
<name>A0A7W6PZW0_9SPHN</name>
<accession>A0A7W6PZW0</accession>
<organism evidence="1 2">
    <name type="scientific">Sphingobium scionense</name>
    <dbReference type="NCBI Taxonomy" id="1404341"/>
    <lineage>
        <taxon>Bacteria</taxon>
        <taxon>Pseudomonadati</taxon>
        <taxon>Pseudomonadota</taxon>
        <taxon>Alphaproteobacteria</taxon>
        <taxon>Sphingomonadales</taxon>
        <taxon>Sphingomonadaceae</taxon>
        <taxon>Sphingobium</taxon>
    </lineage>
</organism>